<name>A0A5C5GGN1_9RHOB</name>
<sequence length="279" mass="30487">MRAVLEHFGLSGPPLGEGGEAQVWALDEARVLRVWRGGGFDDQTERRKVLHDDLQPGARAAGIAIPDVLETGETDGQYWTVESRLPGRPLSVVLEGDCDREALVSGYMETAIRLGDLLGGTTHREICHEAPLSSDNGPTFLRLLAERSLTASPLDIPAPDPGLGDGPVGLVHMDYYPSNLMATETEITGVLDFGYGCFLSDRRLTPLVAAVALSRYVTPGAREADRAFAVRWLEARELGHLTVKVQPWIAAYWAFAMNDEPVVERWIPAMLEGRGLDED</sequence>
<organism evidence="2 3">
    <name type="scientific">Pelagovum pacificum</name>
    <dbReference type="NCBI Taxonomy" id="2588711"/>
    <lineage>
        <taxon>Bacteria</taxon>
        <taxon>Pseudomonadati</taxon>
        <taxon>Pseudomonadota</taxon>
        <taxon>Alphaproteobacteria</taxon>
        <taxon>Rhodobacterales</taxon>
        <taxon>Paracoccaceae</taxon>
        <taxon>Pelagovum</taxon>
    </lineage>
</organism>
<evidence type="ECO:0000313" key="2">
    <source>
        <dbReference type="EMBL" id="TNY33853.1"/>
    </source>
</evidence>
<reference evidence="2 3" key="1">
    <citation type="submission" date="2019-06" db="EMBL/GenBank/DDBJ databases">
        <title>Genome of new Rhodobacteraceae sp. SM1903.</title>
        <authorList>
            <person name="Ren X."/>
        </authorList>
    </citation>
    <scope>NUCLEOTIDE SEQUENCE [LARGE SCALE GENOMIC DNA]</scope>
    <source>
        <strain evidence="2 3">SM1903</strain>
    </source>
</reference>
<dbReference type="Pfam" id="PF01636">
    <property type="entry name" value="APH"/>
    <property type="match status" value="1"/>
</dbReference>
<accession>A0A5C5GGN1</accession>
<dbReference type="AlphaFoldDB" id="A0A5C5GGN1"/>
<dbReference type="RefSeq" id="WP_140194643.1">
    <property type="nucleotide sequence ID" value="NZ_CP065915.1"/>
</dbReference>
<keyword evidence="3" id="KW-1185">Reference proteome</keyword>
<dbReference type="EMBL" id="VFFF01000001">
    <property type="protein sequence ID" value="TNY33853.1"/>
    <property type="molecule type" value="Genomic_DNA"/>
</dbReference>
<feature type="domain" description="Aminoglycoside phosphotransferase" evidence="1">
    <location>
        <begin position="14"/>
        <end position="197"/>
    </location>
</feature>
<protein>
    <recommendedName>
        <fullName evidence="1">Aminoglycoside phosphotransferase domain-containing protein</fullName>
    </recommendedName>
</protein>
<dbReference type="OrthoDB" id="4020008at2"/>
<evidence type="ECO:0000313" key="3">
    <source>
        <dbReference type="Proteomes" id="UP000314011"/>
    </source>
</evidence>
<evidence type="ECO:0000259" key="1">
    <source>
        <dbReference type="Pfam" id="PF01636"/>
    </source>
</evidence>
<proteinExistence type="predicted"/>
<dbReference type="SUPFAM" id="SSF56112">
    <property type="entry name" value="Protein kinase-like (PK-like)"/>
    <property type="match status" value="1"/>
</dbReference>
<dbReference type="Proteomes" id="UP000314011">
    <property type="component" value="Unassembled WGS sequence"/>
</dbReference>
<gene>
    <name evidence="2" type="ORF">FHY64_11495</name>
</gene>
<dbReference type="InterPro" id="IPR011009">
    <property type="entry name" value="Kinase-like_dom_sf"/>
</dbReference>
<comment type="caution">
    <text evidence="2">The sequence shown here is derived from an EMBL/GenBank/DDBJ whole genome shotgun (WGS) entry which is preliminary data.</text>
</comment>
<dbReference type="InterPro" id="IPR002575">
    <property type="entry name" value="Aminoglycoside_PTrfase"/>
</dbReference>